<dbReference type="InterPro" id="IPR005225">
    <property type="entry name" value="Small_GTP-bd"/>
</dbReference>
<dbReference type="Gene3D" id="3.40.50.10050">
    <property type="entry name" value="Translation initiation factor IF- 2, domain 3"/>
    <property type="match status" value="1"/>
</dbReference>
<dbReference type="SUPFAM" id="SSF52156">
    <property type="entry name" value="Initiation factor IF2/eIF5b, domain 3"/>
    <property type="match status" value="1"/>
</dbReference>
<evidence type="ECO:0000259" key="7">
    <source>
        <dbReference type="PROSITE" id="PS51722"/>
    </source>
</evidence>
<comment type="similarity">
    <text evidence="1">Belongs to the TRAFAC class translation factor GTPase superfamily. Classic translation factor GTPase family. IF-2 subfamily.</text>
</comment>
<dbReference type="SUPFAM" id="SSF52540">
    <property type="entry name" value="P-loop containing nucleoside triphosphate hydrolases"/>
    <property type="match status" value="1"/>
</dbReference>
<dbReference type="Pfam" id="PF22042">
    <property type="entry name" value="EF-G_D2"/>
    <property type="match status" value="1"/>
</dbReference>
<dbReference type="STRING" id="75913.A0A0K0G3T5"/>
<keyword evidence="3" id="KW-0547">Nucleotide-binding</keyword>
<dbReference type="InterPro" id="IPR009000">
    <property type="entry name" value="Transl_B-barrel_sf"/>
</dbReference>
<evidence type="ECO:0000256" key="5">
    <source>
        <dbReference type="ARBA" id="ARBA00023134"/>
    </source>
</evidence>
<dbReference type="PANTHER" id="PTHR43381">
    <property type="entry name" value="TRANSLATION INITIATION FACTOR IF-2-RELATED"/>
    <property type="match status" value="1"/>
</dbReference>
<accession>A0A0K0G3T5</accession>
<dbReference type="FunFam" id="3.40.50.10050:FF:000001">
    <property type="entry name" value="Translation initiation factor IF-2"/>
    <property type="match status" value="1"/>
</dbReference>
<protein>
    <submittedName>
        <fullName evidence="9">Translation initiation factor IF-2, mitochondrial (inferred by orthology to a human protein)</fullName>
    </submittedName>
</protein>
<organism evidence="8 9">
    <name type="scientific">Strongyloides venezuelensis</name>
    <name type="common">Threadworm</name>
    <dbReference type="NCBI Taxonomy" id="75913"/>
    <lineage>
        <taxon>Eukaryota</taxon>
        <taxon>Metazoa</taxon>
        <taxon>Ecdysozoa</taxon>
        <taxon>Nematoda</taxon>
        <taxon>Chromadorea</taxon>
        <taxon>Rhabditida</taxon>
        <taxon>Tylenchina</taxon>
        <taxon>Panagrolaimomorpha</taxon>
        <taxon>Strongyloidoidea</taxon>
        <taxon>Strongyloididae</taxon>
        <taxon>Strongyloides</taxon>
    </lineage>
</organism>
<reference evidence="9" key="2">
    <citation type="submission" date="2015-08" db="UniProtKB">
        <authorList>
            <consortium name="WormBaseParasite"/>
        </authorList>
    </citation>
    <scope>IDENTIFICATION</scope>
</reference>
<keyword evidence="4" id="KW-0648">Protein biosynthesis</keyword>
<keyword evidence="8" id="KW-1185">Reference proteome</keyword>
<evidence type="ECO:0000256" key="4">
    <source>
        <dbReference type="ARBA" id="ARBA00022917"/>
    </source>
</evidence>
<proteinExistence type="inferred from homology"/>
<evidence type="ECO:0000313" key="8">
    <source>
        <dbReference type="Proteomes" id="UP000035680"/>
    </source>
</evidence>
<dbReference type="InterPro" id="IPR053905">
    <property type="entry name" value="EF-G-like_DII"/>
</dbReference>
<dbReference type="FunFam" id="2.40.30.10:FF:000007">
    <property type="entry name" value="Translation initiation factor IF-2"/>
    <property type="match status" value="1"/>
</dbReference>
<feature type="domain" description="Tr-type G" evidence="7">
    <location>
        <begin position="148"/>
        <end position="319"/>
    </location>
</feature>
<dbReference type="InterPro" id="IPR044145">
    <property type="entry name" value="IF2_II"/>
</dbReference>
<dbReference type="GO" id="GO:0003924">
    <property type="term" value="F:GTPase activity"/>
    <property type="evidence" value="ECO:0007669"/>
    <property type="project" value="InterPro"/>
</dbReference>
<dbReference type="PANTHER" id="PTHR43381:SF20">
    <property type="entry name" value="TRANSLATION INITIATION FACTOR IF-2, MITOCHONDRIAL"/>
    <property type="match status" value="1"/>
</dbReference>
<dbReference type="InterPro" id="IPR000795">
    <property type="entry name" value="T_Tr_GTP-bd_dom"/>
</dbReference>
<dbReference type="Pfam" id="PF00009">
    <property type="entry name" value="GTP_EFTU"/>
    <property type="match status" value="1"/>
</dbReference>
<evidence type="ECO:0000256" key="3">
    <source>
        <dbReference type="ARBA" id="ARBA00022741"/>
    </source>
</evidence>
<reference evidence="8" key="1">
    <citation type="submission" date="2014-07" db="EMBL/GenBank/DDBJ databases">
        <authorList>
            <person name="Martin A.A"/>
            <person name="De Silva N."/>
        </authorList>
    </citation>
    <scope>NUCLEOTIDE SEQUENCE</scope>
</reference>
<dbReference type="AlphaFoldDB" id="A0A0K0G3T5"/>
<dbReference type="InterPro" id="IPR015760">
    <property type="entry name" value="TIF_IF2"/>
</dbReference>
<evidence type="ECO:0000256" key="6">
    <source>
        <dbReference type="ARBA" id="ARBA00025162"/>
    </source>
</evidence>
<dbReference type="GO" id="GO:0005737">
    <property type="term" value="C:cytoplasm"/>
    <property type="evidence" value="ECO:0007669"/>
    <property type="project" value="TreeGrafter"/>
</dbReference>
<comment type="function">
    <text evidence="6">One of the essential components for the initiation of protein synthesis. Protects formylmethionyl-tRNA from spontaneous hydrolysis and promotes its binding to the 30S ribosomal subunits. Also involved in the hydrolysis of GTP during the formation of the 70S ribosomal complex.</text>
</comment>
<dbReference type="CDD" id="cd03702">
    <property type="entry name" value="IF2_mtIF2_II"/>
    <property type="match status" value="1"/>
</dbReference>
<dbReference type="InterPro" id="IPR036925">
    <property type="entry name" value="TIF_IF2_dom3_sf"/>
</dbReference>
<dbReference type="PROSITE" id="PS51722">
    <property type="entry name" value="G_TR_2"/>
    <property type="match status" value="1"/>
</dbReference>
<dbReference type="FunFam" id="3.40.50.300:FF:000019">
    <property type="entry name" value="Translation initiation factor IF-2"/>
    <property type="match status" value="1"/>
</dbReference>
<dbReference type="Proteomes" id="UP000035680">
    <property type="component" value="Unassembled WGS sequence"/>
</dbReference>
<dbReference type="InterPro" id="IPR023115">
    <property type="entry name" value="TIF_IF2_dom3"/>
</dbReference>
<dbReference type="Gene3D" id="3.40.50.300">
    <property type="entry name" value="P-loop containing nucleotide triphosphate hydrolases"/>
    <property type="match status" value="1"/>
</dbReference>
<dbReference type="Gene3D" id="2.40.30.10">
    <property type="entry name" value="Translation factors"/>
    <property type="match status" value="2"/>
</dbReference>
<sequence>MIFSCFNKLIICSSKRLAGQFYVNRTIHNSYVSLAGWKSKFRDPVRLRTKSKKLSVDFYGDSSLLEFSKAAGLNFDEVSKAILKIDEKYKKYTTKKNKEKPLDKEILVNLASCFDIKPQFFSRPLKEKKEVDEDVYPQPLPDDKDCEKRAPIVTIMGHVDHGKTTLLDALRSSRIVDTEHGGITQHIGAFSVKLKNSDSKITFLDTPGHAAFKKMRQRGAQSTDIVVLVVAADDGVKEQTVESIKYAREAGVQMIIAINKCDKPTANPNFTRRSLMEHDIVVEDMGGDIQVVEISALYKKNIDELQEALVALADIMNLKSTRKGLAEGSVIESSSIHGLGKVCTIIVQRGTLKKGSVIVCGTSWCKVRTMTDEFGKTIKEAGPVTPVRISGWRSDSLPSPGDIILEVEDEGKAQKVVNFREKKKMDLFTEEEYKNIEVKQAQEREIYRKNREFLLNRGQKYGSTLRYVVHKEQRFSKKTDDELKLNLIIRSDVDGTLEAILNVIDTYNSDKVGLNLVNFSVGPPTDKDIELATETNSLIYCFNTPISAGIKEMALKSNVKIEQFLVIYRLIEALKNELNGKLPPIEEMIQVAEGHVLKEFIITDNGQKQPIAGSLVDWGVFKKNNIFKIWRGSKLIYEGNVETFKCGNDFVNEVKTNREVGISIANKDIRFKTDDMIEVYDVVSTPQKIDWDPPGF</sequence>
<evidence type="ECO:0000256" key="1">
    <source>
        <dbReference type="ARBA" id="ARBA00007733"/>
    </source>
</evidence>
<dbReference type="Pfam" id="PF11987">
    <property type="entry name" value="IF-2"/>
    <property type="match status" value="1"/>
</dbReference>
<name>A0A0K0G3T5_STRVS</name>
<dbReference type="GO" id="GO:0003743">
    <property type="term" value="F:translation initiation factor activity"/>
    <property type="evidence" value="ECO:0007669"/>
    <property type="project" value="UniProtKB-KW"/>
</dbReference>
<dbReference type="CDD" id="cd01887">
    <property type="entry name" value="IF2_eIF5B"/>
    <property type="match status" value="1"/>
</dbReference>
<dbReference type="GO" id="GO:0005525">
    <property type="term" value="F:GTP binding"/>
    <property type="evidence" value="ECO:0007669"/>
    <property type="project" value="UniProtKB-KW"/>
</dbReference>
<dbReference type="InterPro" id="IPR027417">
    <property type="entry name" value="P-loop_NTPase"/>
</dbReference>
<evidence type="ECO:0000313" key="9">
    <source>
        <dbReference type="WBParaSite" id="SVE_1939200.1"/>
    </source>
</evidence>
<evidence type="ECO:0000256" key="2">
    <source>
        <dbReference type="ARBA" id="ARBA00022540"/>
    </source>
</evidence>
<dbReference type="NCBIfam" id="TIGR00231">
    <property type="entry name" value="small_GTP"/>
    <property type="match status" value="1"/>
</dbReference>
<keyword evidence="2" id="KW-0396">Initiation factor</keyword>
<keyword evidence="5" id="KW-0342">GTP-binding</keyword>
<dbReference type="SUPFAM" id="SSF50447">
    <property type="entry name" value="Translation proteins"/>
    <property type="match status" value="2"/>
</dbReference>
<dbReference type="WBParaSite" id="SVE_1939200.1">
    <property type="protein sequence ID" value="SVE_1939200.1"/>
    <property type="gene ID" value="SVE_1939200"/>
</dbReference>